<sequence>MASKLRKRNLIYLTWLVMLSTYGIYYFIGYLLNTDILNAITPHKNGFSVSFVGVFLLIGTSCFLVYVIDNYWKNKKIS</sequence>
<keyword evidence="1" id="KW-0472">Membrane</keyword>
<proteinExistence type="predicted"/>
<evidence type="ECO:0000256" key="1">
    <source>
        <dbReference type="SAM" id="Phobius"/>
    </source>
</evidence>
<dbReference type="AlphaFoldDB" id="A0A368YDB7"/>
<protein>
    <submittedName>
        <fullName evidence="2">Uncharacterized protein</fullName>
    </submittedName>
</protein>
<keyword evidence="3" id="KW-1185">Reference proteome</keyword>
<dbReference type="EMBL" id="QPJJ01000002">
    <property type="protein sequence ID" value="RCW76867.1"/>
    <property type="molecule type" value="Genomic_DNA"/>
</dbReference>
<keyword evidence="1" id="KW-1133">Transmembrane helix</keyword>
<name>A0A368YDB7_9BACI</name>
<reference evidence="2 3" key="1">
    <citation type="submission" date="2018-07" db="EMBL/GenBank/DDBJ databases">
        <title>Genomic Encyclopedia of Type Strains, Phase IV (KMG-IV): sequencing the most valuable type-strain genomes for metagenomic binning, comparative biology and taxonomic classification.</title>
        <authorList>
            <person name="Goeker M."/>
        </authorList>
    </citation>
    <scope>NUCLEOTIDE SEQUENCE [LARGE SCALE GENOMIC DNA]</scope>
    <source>
        <strain evidence="2 3">DSM 27696</strain>
    </source>
</reference>
<organism evidence="2 3">
    <name type="scientific">Saliterribacillus persicus</name>
    <dbReference type="NCBI Taxonomy" id="930114"/>
    <lineage>
        <taxon>Bacteria</taxon>
        <taxon>Bacillati</taxon>
        <taxon>Bacillota</taxon>
        <taxon>Bacilli</taxon>
        <taxon>Bacillales</taxon>
        <taxon>Bacillaceae</taxon>
        <taxon>Saliterribacillus</taxon>
    </lineage>
</organism>
<comment type="caution">
    <text evidence="2">The sequence shown here is derived from an EMBL/GenBank/DDBJ whole genome shotgun (WGS) entry which is preliminary data.</text>
</comment>
<feature type="transmembrane region" description="Helical" evidence="1">
    <location>
        <begin position="12"/>
        <end position="32"/>
    </location>
</feature>
<keyword evidence="1" id="KW-0812">Transmembrane</keyword>
<feature type="transmembrane region" description="Helical" evidence="1">
    <location>
        <begin position="47"/>
        <end position="68"/>
    </location>
</feature>
<accession>A0A368YDB7</accession>
<dbReference type="Proteomes" id="UP000252585">
    <property type="component" value="Unassembled WGS sequence"/>
</dbReference>
<gene>
    <name evidence="2" type="ORF">DFR57_102142</name>
</gene>
<evidence type="ECO:0000313" key="2">
    <source>
        <dbReference type="EMBL" id="RCW76867.1"/>
    </source>
</evidence>
<evidence type="ECO:0000313" key="3">
    <source>
        <dbReference type="Proteomes" id="UP000252585"/>
    </source>
</evidence>